<proteinExistence type="predicted"/>
<organism evidence="1 2">
    <name type="scientific">Diversispora eburnea</name>
    <dbReference type="NCBI Taxonomy" id="1213867"/>
    <lineage>
        <taxon>Eukaryota</taxon>
        <taxon>Fungi</taxon>
        <taxon>Fungi incertae sedis</taxon>
        <taxon>Mucoromycota</taxon>
        <taxon>Glomeromycotina</taxon>
        <taxon>Glomeromycetes</taxon>
        <taxon>Diversisporales</taxon>
        <taxon>Diversisporaceae</taxon>
        <taxon>Diversispora</taxon>
    </lineage>
</organism>
<sequence length="435" mass="48085">MTKSISIVTKDYENSSIAPSLVVISGGTACNSMVDVLQSLTPNVSYILGLSDNGGSTSEILRVLGGPGIGDIRSRLVRLIKIEENDYERIALRNLLSYRLPIEGNELDIKLEWLEVVEGTHKLWNGISSEKKGIIRGFLVNLQTEILKGAQKKFNFRNGSIGNFFLTGARIFFGSLESAIFIFSVITGINESTKVIPIINTNQNVSIAAELENGKIILGQCEISHPSSQQKENSRFKLENSGDSYGPVNNQSNLLFDKSEIKLLARRIKRIYYINDYGQEMIPLPSVNPKVATSFCTKSTLIYSIGSLYTSIMPCLVLKGVGKAIIESTTLKRKILILNGYNDLETDGYIASDFAKAIINGCNSSLKSSGLWSNEYQANKYISHMIFLDNSQINVDILEIEKLGIECIETKGDIKNGKPVYNEDVLKDVLNMIIV</sequence>
<dbReference type="Gene3D" id="3.40.50.10680">
    <property type="entry name" value="CofD-like domains"/>
    <property type="match status" value="1"/>
</dbReference>
<reference evidence="1" key="1">
    <citation type="submission" date="2021-06" db="EMBL/GenBank/DDBJ databases">
        <authorList>
            <person name="Kallberg Y."/>
            <person name="Tangrot J."/>
            <person name="Rosling A."/>
        </authorList>
    </citation>
    <scope>NUCLEOTIDE SEQUENCE</scope>
    <source>
        <strain evidence="1">AZ414A</strain>
    </source>
</reference>
<dbReference type="InterPro" id="IPR002882">
    <property type="entry name" value="CofD"/>
</dbReference>
<dbReference type="PANTHER" id="PTHR31240">
    <property type="entry name" value="MATERNAL EFFECT EMBRYO ARREST 18"/>
    <property type="match status" value="1"/>
</dbReference>
<dbReference type="EMBL" id="CAJVPK010000582">
    <property type="protein sequence ID" value="CAG8528675.1"/>
    <property type="molecule type" value="Genomic_DNA"/>
</dbReference>
<dbReference type="SUPFAM" id="SSF142338">
    <property type="entry name" value="CofD-like"/>
    <property type="match status" value="1"/>
</dbReference>
<dbReference type="AlphaFoldDB" id="A0A9N9FDX8"/>
<dbReference type="Proteomes" id="UP000789706">
    <property type="component" value="Unassembled WGS sequence"/>
</dbReference>
<accession>A0A9N9FDX8</accession>
<name>A0A9N9FDX8_9GLOM</name>
<dbReference type="Pfam" id="PF01933">
    <property type="entry name" value="CofD"/>
    <property type="match status" value="1"/>
</dbReference>
<dbReference type="InterPro" id="IPR038136">
    <property type="entry name" value="CofD-like_dom_sf"/>
</dbReference>
<dbReference type="CDD" id="cd07187">
    <property type="entry name" value="YvcK_like"/>
    <property type="match status" value="1"/>
</dbReference>
<keyword evidence="2" id="KW-1185">Reference proteome</keyword>
<dbReference type="PANTHER" id="PTHR31240:SF0">
    <property type="entry name" value="MATERNAL EFFECT EMBRYO ARREST 18"/>
    <property type="match status" value="1"/>
</dbReference>
<dbReference type="GO" id="GO:0043743">
    <property type="term" value="F:LPPG:FO 2-phospho-L-lactate transferase activity"/>
    <property type="evidence" value="ECO:0007669"/>
    <property type="project" value="InterPro"/>
</dbReference>
<evidence type="ECO:0000313" key="1">
    <source>
        <dbReference type="EMBL" id="CAG8528675.1"/>
    </source>
</evidence>
<dbReference type="PROSITE" id="PS51257">
    <property type="entry name" value="PROKAR_LIPOPROTEIN"/>
    <property type="match status" value="1"/>
</dbReference>
<evidence type="ECO:0000313" key="2">
    <source>
        <dbReference type="Proteomes" id="UP000789706"/>
    </source>
</evidence>
<protein>
    <submittedName>
        <fullName evidence="1">4324_t:CDS:1</fullName>
    </submittedName>
</protein>
<dbReference type="OrthoDB" id="10267139at2759"/>
<gene>
    <name evidence="1" type="ORF">DEBURN_LOCUS6029</name>
</gene>
<comment type="caution">
    <text evidence="1">The sequence shown here is derived from an EMBL/GenBank/DDBJ whole genome shotgun (WGS) entry which is preliminary data.</text>
</comment>